<comment type="caution">
    <text evidence="3">The sequence shown here is derived from an EMBL/GenBank/DDBJ whole genome shotgun (WGS) entry which is preliminary data.</text>
</comment>
<keyword evidence="1" id="KW-0175">Coiled coil</keyword>
<feature type="compositionally biased region" description="Polar residues" evidence="2">
    <location>
        <begin position="92"/>
        <end position="109"/>
    </location>
</feature>
<reference evidence="3" key="1">
    <citation type="submission" date="2023-04" db="EMBL/GenBank/DDBJ databases">
        <title>Phytophthora lilii NBRC 32176.</title>
        <authorList>
            <person name="Ichikawa N."/>
            <person name="Sato H."/>
            <person name="Tonouchi N."/>
        </authorList>
    </citation>
    <scope>NUCLEOTIDE SEQUENCE</scope>
    <source>
        <strain evidence="3">NBRC 32176</strain>
    </source>
</reference>
<gene>
    <name evidence="3" type="ORF">Plil01_000086600</name>
</gene>
<evidence type="ECO:0000256" key="1">
    <source>
        <dbReference type="SAM" id="Coils"/>
    </source>
</evidence>
<dbReference type="AlphaFoldDB" id="A0A9W6WMF5"/>
<organism evidence="3 4">
    <name type="scientific">Phytophthora lilii</name>
    <dbReference type="NCBI Taxonomy" id="2077276"/>
    <lineage>
        <taxon>Eukaryota</taxon>
        <taxon>Sar</taxon>
        <taxon>Stramenopiles</taxon>
        <taxon>Oomycota</taxon>
        <taxon>Peronosporomycetes</taxon>
        <taxon>Peronosporales</taxon>
        <taxon>Peronosporaceae</taxon>
        <taxon>Phytophthora</taxon>
    </lineage>
</organism>
<name>A0A9W6WMF5_9STRA</name>
<dbReference type="Proteomes" id="UP001165083">
    <property type="component" value="Unassembled WGS sequence"/>
</dbReference>
<proteinExistence type="predicted"/>
<feature type="coiled-coil region" evidence="1">
    <location>
        <begin position="32"/>
        <end position="59"/>
    </location>
</feature>
<accession>A0A9W6WMF5</accession>
<keyword evidence="4" id="KW-1185">Reference proteome</keyword>
<protein>
    <submittedName>
        <fullName evidence="3">Unnamed protein product</fullName>
    </submittedName>
</protein>
<evidence type="ECO:0000256" key="2">
    <source>
        <dbReference type="SAM" id="MobiDB-lite"/>
    </source>
</evidence>
<dbReference type="EMBL" id="BSXW01000026">
    <property type="protein sequence ID" value="GMF10012.1"/>
    <property type="molecule type" value="Genomic_DNA"/>
</dbReference>
<evidence type="ECO:0000313" key="4">
    <source>
        <dbReference type="Proteomes" id="UP001165083"/>
    </source>
</evidence>
<feature type="region of interest" description="Disordered" evidence="2">
    <location>
        <begin position="92"/>
        <end position="124"/>
    </location>
</feature>
<evidence type="ECO:0000313" key="3">
    <source>
        <dbReference type="EMBL" id="GMF10012.1"/>
    </source>
</evidence>
<dbReference type="OrthoDB" id="128402at2759"/>
<sequence>MSTAPRGDKQLSTLKKENAELKARRGQMGSQNKHLQARVAALESANAVQEQKLEDAATELESARKYCRDCQFRTKQLQEEIVFLMNRKVETVTSTDATADENSQRSESAPETEPADAMPCWMKG</sequence>